<organism evidence="1 2">
    <name type="scientific">Suillus luteus UH-Slu-Lm8-n1</name>
    <dbReference type="NCBI Taxonomy" id="930992"/>
    <lineage>
        <taxon>Eukaryota</taxon>
        <taxon>Fungi</taxon>
        <taxon>Dikarya</taxon>
        <taxon>Basidiomycota</taxon>
        <taxon>Agaricomycotina</taxon>
        <taxon>Agaricomycetes</taxon>
        <taxon>Agaricomycetidae</taxon>
        <taxon>Boletales</taxon>
        <taxon>Suillineae</taxon>
        <taxon>Suillaceae</taxon>
        <taxon>Suillus</taxon>
    </lineage>
</organism>
<reference evidence="2" key="2">
    <citation type="submission" date="2015-01" db="EMBL/GenBank/DDBJ databases">
        <title>Evolutionary Origins and Diversification of the Mycorrhizal Mutualists.</title>
        <authorList>
            <consortium name="DOE Joint Genome Institute"/>
            <consortium name="Mycorrhizal Genomics Consortium"/>
            <person name="Kohler A."/>
            <person name="Kuo A."/>
            <person name="Nagy L.G."/>
            <person name="Floudas D."/>
            <person name="Copeland A."/>
            <person name="Barry K.W."/>
            <person name="Cichocki N."/>
            <person name="Veneault-Fourrey C."/>
            <person name="LaButti K."/>
            <person name="Lindquist E.A."/>
            <person name="Lipzen A."/>
            <person name="Lundell T."/>
            <person name="Morin E."/>
            <person name="Murat C."/>
            <person name="Riley R."/>
            <person name="Ohm R."/>
            <person name="Sun H."/>
            <person name="Tunlid A."/>
            <person name="Henrissat B."/>
            <person name="Grigoriev I.V."/>
            <person name="Hibbett D.S."/>
            <person name="Martin F."/>
        </authorList>
    </citation>
    <scope>NUCLEOTIDE SEQUENCE [LARGE SCALE GENOMIC DNA]</scope>
    <source>
        <strain evidence="2">UH-Slu-Lm8-n1</strain>
    </source>
</reference>
<dbReference type="AlphaFoldDB" id="A0A0D0A264"/>
<evidence type="ECO:0000313" key="1">
    <source>
        <dbReference type="EMBL" id="KIK35841.1"/>
    </source>
</evidence>
<name>A0A0D0A264_9AGAM</name>
<gene>
    <name evidence="1" type="ORF">CY34DRAFT_811843</name>
</gene>
<evidence type="ECO:0000313" key="2">
    <source>
        <dbReference type="Proteomes" id="UP000054485"/>
    </source>
</evidence>
<dbReference type="Proteomes" id="UP000054485">
    <property type="component" value="Unassembled WGS sequence"/>
</dbReference>
<sequence>MGYKVASTYFKQAIYLQRPGHGGGCISRSAKNCATLLCTGRGAPHSLRVAVTC</sequence>
<keyword evidence="2" id="KW-1185">Reference proteome</keyword>
<dbReference type="InParanoid" id="A0A0D0A264"/>
<proteinExistence type="predicted"/>
<accession>A0A0D0A264</accession>
<dbReference type="EMBL" id="KN835584">
    <property type="protein sequence ID" value="KIK35841.1"/>
    <property type="molecule type" value="Genomic_DNA"/>
</dbReference>
<protein>
    <submittedName>
        <fullName evidence="1">Uncharacterized protein</fullName>
    </submittedName>
</protein>
<dbReference type="HOGENOM" id="CLU_3070266_0_0_1"/>
<reference evidence="1 2" key="1">
    <citation type="submission" date="2014-04" db="EMBL/GenBank/DDBJ databases">
        <authorList>
            <consortium name="DOE Joint Genome Institute"/>
            <person name="Kuo A."/>
            <person name="Ruytinx J."/>
            <person name="Rineau F."/>
            <person name="Colpaert J."/>
            <person name="Kohler A."/>
            <person name="Nagy L.G."/>
            <person name="Floudas D."/>
            <person name="Copeland A."/>
            <person name="Barry K.W."/>
            <person name="Cichocki N."/>
            <person name="Veneault-Fourrey C."/>
            <person name="LaButti K."/>
            <person name="Lindquist E.A."/>
            <person name="Lipzen A."/>
            <person name="Lundell T."/>
            <person name="Morin E."/>
            <person name="Murat C."/>
            <person name="Sun H."/>
            <person name="Tunlid A."/>
            <person name="Henrissat B."/>
            <person name="Grigoriev I.V."/>
            <person name="Hibbett D.S."/>
            <person name="Martin F."/>
            <person name="Nordberg H.P."/>
            <person name="Cantor M.N."/>
            <person name="Hua S.X."/>
        </authorList>
    </citation>
    <scope>NUCLEOTIDE SEQUENCE [LARGE SCALE GENOMIC DNA]</scope>
    <source>
        <strain evidence="1 2">UH-Slu-Lm8-n1</strain>
    </source>
</reference>